<dbReference type="PANTHER" id="PTHR43435:SF4">
    <property type="entry name" value="FGGY CARBOHYDRATE KINASE DOMAIN-CONTAINING PROTEIN"/>
    <property type="match status" value="1"/>
</dbReference>
<keyword evidence="2" id="KW-0808">Transferase</keyword>
<feature type="domain" description="Carbohydrate kinase FGGY N-terminal" evidence="4">
    <location>
        <begin position="8"/>
        <end position="260"/>
    </location>
</feature>
<dbReference type="EMBL" id="BALE01000002">
    <property type="protein sequence ID" value="GAN52782.1"/>
    <property type="molecule type" value="Genomic_DNA"/>
</dbReference>
<dbReference type="GO" id="GO:0005737">
    <property type="term" value="C:cytoplasm"/>
    <property type="evidence" value="ECO:0007669"/>
    <property type="project" value="TreeGrafter"/>
</dbReference>
<evidence type="ECO:0000259" key="5">
    <source>
        <dbReference type="Pfam" id="PF02782"/>
    </source>
</evidence>
<reference evidence="6 7" key="1">
    <citation type="submission" date="2012-10" db="EMBL/GenBank/DDBJ databases">
        <title>Genome sequencing of Tanticharoenia sakaeratensis NBRC 103193.</title>
        <authorList>
            <person name="Azuma Y."/>
            <person name="Hadano H."/>
            <person name="Hirakawa H."/>
            <person name="Matsushita K."/>
        </authorList>
    </citation>
    <scope>NUCLEOTIDE SEQUENCE [LARGE SCALE GENOMIC DNA]</scope>
    <source>
        <strain evidence="6 7">NBRC 103193</strain>
    </source>
</reference>
<dbReference type="NCBIfam" id="TIGR01315">
    <property type="entry name" value="5C_CHO_kinase"/>
    <property type="match status" value="1"/>
</dbReference>
<dbReference type="STRING" id="1231623.Tasa_002_062"/>
<evidence type="ECO:0000256" key="3">
    <source>
        <dbReference type="ARBA" id="ARBA00022777"/>
    </source>
</evidence>
<dbReference type="InterPro" id="IPR018484">
    <property type="entry name" value="FGGY_N"/>
</dbReference>
<comment type="caution">
    <text evidence="6">The sequence shown here is derived from an EMBL/GenBank/DDBJ whole genome shotgun (WGS) entry which is preliminary data.</text>
</comment>
<dbReference type="Pfam" id="PF00370">
    <property type="entry name" value="FGGY_N"/>
    <property type="match status" value="1"/>
</dbReference>
<evidence type="ECO:0000313" key="7">
    <source>
        <dbReference type="Proteomes" id="UP000032679"/>
    </source>
</evidence>
<dbReference type="InterPro" id="IPR043129">
    <property type="entry name" value="ATPase_NBD"/>
</dbReference>
<dbReference type="SUPFAM" id="SSF53067">
    <property type="entry name" value="Actin-like ATPase domain"/>
    <property type="match status" value="2"/>
</dbReference>
<dbReference type="Gene3D" id="3.30.420.40">
    <property type="match status" value="1"/>
</dbReference>
<evidence type="ECO:0000259" key="4">
    <source>
        <dbReference type="Pfam" id="PF00370"/>
    </source>
</evidence>
<dbReference type="InterPro" id="IPR006003">
    <property type="entry name" value="FGGY_RbtK-like"/>
</dbReference>
<dbReference type="InterPro" id="IPR018485">
    <property type="entry name" value="FGGY_C"/>
</dbReference>
<accession>A0A0D6MGP1</accession>
<evidence type="ECO:0000313" key="6">
    <source>
        <dbReference type="EMBL" id="GAN52782.1"/>
    </source>
</evidence>
<dbReference type="Gene3D" id="1.20.58.2240">
    <property type="match status" value="1"/>
</dbReference>
<dbReference type="CDD" id="cd07782">
    <property type="entry name" value="ASKHA_NBD_FGGY_D-RBK"/>
    <property type="match status" value="1"/>
</dbReference>
<proteinExistence type="inferred from homology"/>
<evidence type="ECO:0000256" key="2">
    <source>
        <dbReference type="ARBA" id="ARBA00022679"/>
    </source>
</evidence>
<dbReference type="AlphaFoldDB" id="A0A0D6MGP1"/>
<sequence>MVRVMDVVIGIDVGTGSARVGVFSIDGRKVATAVLSTRTWRPKADFAQQSTADIWSAVCRGVREAMVHVPDARVCGIGFDATCSLAVVGPGGAPLSVDPDGAAEQDVILWADHRAVAEADEINAGGYDVLRYVGGVISPEMETPKLLWLSRHMPDVFAQAERFFDLPDYLTWRATGSDARSCCSTTCKWTYLAHEQRWDDDFFRKIGLGVLVDEGFRRIGTDIRALGGHVGRGLSARAAEEMGLPEGTPVGVSAIDAHAGGIALLGAVHSGDLTNDDTALNRSIALICGTSSCHMAVSRNPRFVRGVWGPYSGAMVPDMWLNEAGQSATGALIDFIVDSHPAAAALRAETGDIYRALNAQVEALEAGAIAGTSSRNLHVQPDFFGNRSPYADPTARGAVVGLPLSATVDDLARLYLATIQGLAYGTRDILDVLNREGYDIRTISATGGLTKNPLYLREHANATGCAIILPREPDAVLLGAAILGAMAAKIYPSLGVAMARMSHAGDTIRPDEKAHAFHRAKMAVFRDLHRDQLRYREMMNSAARGADIREAERHPSG</sequence>
<dbReference type="GO" id="GO:0019321">
    <property type="term" value="P:pentose metabolic process"/>
    <property type="evidence" value="ECO:0007669"/>
    <property type="project" value="TreeGrafter"/>
</dbReference>
<dbReference type="GO" id="GO:0019150">
    <property type="term" value="F:D-ribulokinase activity"/>
    <property type="evidence" value="ECO:0007669"/>
    <property type="project" value="TreeGrafter"/>
</dbReference>
<gene>
    <name evidence="6" type="ORF">Tasa_002_062</name>
</gene>
<evidence type="ECO:0000256" key="1">
    <source>
        <dbReference type="ARBA" id="ARBA00009156"/>
    </source>
</evidence>
<protein>
    <submittedName>
        <fullName evidence="6">Ribulokinase</fullName>
    </submittedName>
</protein>
<dbReference type="Pfam" id="PF02782">
    <property type="entry name" value="FGGY_C"/>
    <property type="match status" value="1"/>
</dbReference>
<dbReference type="PANTHER" id="PTHR43435">
    <property type="entry name" value="RIBULOKINASE"/>
    <property type="match status" value="1"/>
</dbReference>
<organism evidence="6 7">
    <name type="scientific">Tanticharoenia sakaeratensis NBRC 103193</name>
    <dbReference type="NCBI Taxonomy" id="1231623"/>
    <lineage>
        <taxon>Bacteria</taxon>
        <taxon>Pseudomonadati</taxon>
        <taxon>Pseudomonadota</taxon>
        <taxon>Alphaproteobacteria</taxon>
        <taxon>Acetobacterales</taxon>
        <taxon>Acetobacteraceae</taxon>
        <taxon>Tanticharoenia</taxon>
    </lineage>
</organism>
<dbReference type="PIRSF" id="PIRSF000538">
    <property type="entry name" value="GlpK"/>
    <property type="match status" value="1"/>
</dbReference>
<keyword evidence="3 6" id="KW-0418">Kinase</keyword>
<keyword evidence="7" id="KW-1185">Reference proteome</keyword>
<feature type="domain" description="Carbohydrate kinase FGGY C-terminal" evidence="5">
    <location>
        <begin position="285"/>
        <end position="488"/>
    </location>
</feature>
<comment type="similarity">
    <text evidence="1">Belongs to the FGGY kinase family.</text>
</comment>
<dbReference type="InterPro" id="IPR000577">
    <property type="entry name" value="Carb_kinase_FGGY"/>
</dbReference>
<name>A0A0D6MGP1_9PROT</name>
<dbReference type="Proteomes" id="UP000032679">
    <property type="component" value="Unassembled WGS sequence"/>
</dbReference>